<dbReference type="AlphaFoldDB" id="S2DJT5"/>
<feature type="transmembrane region" description="Helical" evidence="1">
    <location>
        <begin position="6"/>
        <end position="27"/>
    </location>
</feature>
<keyword evidence="1" id="KW-0472">Membrane</keyword>
<keyword evidence="1" id="KW-0812">Transmembrane</keyword>
<dbReference type="EMBL" id="ALWO02000014">
    <property type="protein sequence ID" value="EOZ99212.1"/>
    <property type="molecule type" value="Genomic_DNA"/>
</dbReference>
<name>S2DJT5_INDAL</name>
<dbReference type="Proteomes" id="UP000006073">
    <property type="component" value="Unassembled WGS sequence"/>
</dbReference>
<keyword evidence="3" id="KW-1185">Reference proteome</keyword>
<accession>S2DJT5</accession>
<sequence length="176" mass="20590">MFEIDIPSMLIAIAAIMAFLAPFYIQYLRVKKTKLRKASELNRFLEENKLQINDFDFWRNFYYVGIDSSQMKLVYAKGSDQFSNQLIDLKDINYAKISESFRILGEKEPKRKIIDLLILELIDASGNVRYMLEFYDGEKYSDLLGETVLVKKWRDQVNSVLKKNRGRNSNPLLAVV</sequence>
<evidence type="ECO:0000313" key="3">
    <source>
        <dbReference type="Proteomes" id="UP000006073"/>
    </source>
</evidence>
<gene>
    <name evidence="2" type="ORF">A33Q_0590</name>
</gene>
<evidence type="ECO:0000313" key="2">
    <source>
        <dbReference type="EMBL" id="EOZ99212.1"/>
    </source>
</evidence>
<protein>
    <submittedName>
        <fullName evidence="2">Uncharacterized protein</fullName>
    </submittedName>
</protein>
<reference evidence="2 3" key="1">
    <citation type="journal article" date="2013" name="Genome Announc.">
        <title>Draft Genome Sequence of Indibacter alkaliphilus Strain LW1T, Isolated from Lonar Lake, a Haloalkaline Lake in the Buldana District of Maharashtra, India.</title>
        <authorList>
            <person name="Singh A."/>
            <person name="Kumar Jangir P."/>
            <person name="Sharma R."/>
            <person name="Singh A."/>
            <person name="Kumar Pinnaka A."/>
            <person name="Shivaji S."/>
        </authorList>
    </citation>
    <scope>NUCLEOTIDE SEQUENCE [LARGE SCALE GENOMIC DNA]</scope>
    <source>
        <strain evidence="3">CCUG 57479 / KCTC 22604 / LW1</strain>
    </source>
</reference>
<evidence type="ECO:0000256" key="1">
    <source>
        <dbReference type="SAM" id="Phobius"/>
    </source>
</evidence>
<dbReference type="eggNOG" id="ENOG50336VJ">
    <property type="taxonomic scope" value="Bacteria"/>
</dbReference>
<keyword evidence="1" id="KW-1133">Transmembrane helix</keyword>
<dbReference type="OrthoDB" id="840309at2"/>
<dbReference type="STRING" id="1189612.A33Q_0590"/>
<proteinExistence type="predicted"/>
<dbReference type="RefSeq" id="WP_009034732.1">
    <property type="nucleotide sequence ID" value="NZ_ALWO02000014.1"/>
</dbReference>
<comment type="caution">
    <text evidence="2">The sequence shown here is derived from an EMBL/GenBank/DDBJ whole genome shotgun (WGS) entry which is preliminary data.</text>
</comment>
<organism evidence="2 3">
    <name type="scientific">Indibacter alkaliphilus (strain CCUG 57479 / KCTC 22604 / LW1)</name>
    <dbReference type="NCBI Taxonomy" id="1189612"/>
    <lineage>
        <taxon>Bacteria</taxon>
        <taxon>Pseudomonadati</taxon>
        <taxon>Bacteroidota</taxon>
        <taxon>Cytophagia</taxon>
        <taxon>Cytophagales</taxon>
        <taxon>Cyclobacteriaceae</taxon>
    </lineage>
</organism>